<keyword evidence="11" id="KW-1185">Reference proteome</keyword>
<sequence length="448" mass="50495">MPISSKHVLFFKVLVFVVQVSYGQLRRVKHDEPAAPEQHSARHSGMWNGSRVGLRRACDAELEYRLTRLEVQVAEKTDRLVNELKDGNHKLQAIELQEEEIRNAIEGLRSEMNNAGGQVWQDEQRDAPSDKLAARIANLEISIKVVLAALRSLTGDVAGIRRNISAILAATGALHDEMTDLPTKRFISQALLDIRHGTYYPPVSHQMTASQQESCQPVNPTDCMDIRNKGTSSSGIYTIQPGYSSKPFMVFCDMEMNDGGWTVIQSRFNGSQDFFLGWADYKTGFGNIGKEFWLGLDHIYELTGHLVNELLIELEDFEGEKRYAQYSAFSIGPENEGFPLKVLGQYRGNAGDSLEYHAGQRFSTKDMDHDVWPEGSCARAHGGAWWYKSCDSSNLNGLYFTGEVPDNFIYKGMYWGTFRGPEYSLKKSRVLIRPRKDARSSATRERGT</sequence>
<evidence type="ECO:0000256" key="8">
    <source>
        <dbReference type="SAM" id="SignalP"/>
    </source>
</evidence>
<keyword evidence="6" id="KW-0325">Glycoprotein</keyword>
<protein>
    <recommendedName>
        <fullName evidence="9">Fibrinogen C-terminal domain-containing protein</fullName>
    </recommendedName>
</protein>
<comment type="function">
    <text evidence="7">Lectin involved in innate immunity. Agglutinates all types of human erythrocytes, Gram-positive and Gram-negative bacteria. Has a stronger agglutinating activity towards Gram-negative bacteria than towards Gram-positive bacteria. Specifically recognizes acetyl group-containing substances on agglutinated cells. The hemagglutinating activity was inhibited by EDTA, acetyl group-containing mono- and disaccharides, N-acetyl derivatives of amino acids, other acetyl group-containing substances, propionamide and benzamide. Enhances the antimicrobial activity of big defensin against Gram-positive bacteria but not against Gram-negative bacteria.</text>
</comment>
<dbReference type="SUPFAM" id="SSF56496">
    <property type="entry name" value="Fibrinogen C-terminal domain-like"/>
    <property type="match status" value="1"/>
</dbReference>
<evidence type="ECO:0000256" key="5">
    <source>
        <dbReference type="ARBA" id="ARBA00023157"/>
    </source>
</evidence>
<dbReference type="FunFam" id="3.90.215.10:FF:000001">
    <property type="entry name" value="Tenascin isoform 1"/>
    <property type="match status" value="1"/>
</dbReference>
<dbReference type="Gene3D" id="3.90.215.10">
    <property type="entry name" value="Gamma Fibrinogen, chain A, domain 1"/>
    <property type="match status" value="1"/>
</dbReference>
<feature type="signal peptide" evidence="8">
    <location>
        <begin position="1"/>
        <end position="23"/>
    </location>
</feature>
<feature type="domain" description="Fibrinogen C-terminal" evidence="9">
    <location>
        <begin position="214"/>
        <end position="436"/>
    </location>
</feature>
<evidence type="ECO:0000313" key="10">
    <source>
        <dbReference type="EMBL" id="CAH1987422.1"/>
    </source>
</evidence>
<dbReference type="PANTHER" id="PTHR47221:SF6">
    <property type="entry name" value="FIBRINOGEN ALPHA CHAIN"/>
    <property type="match status" value="1"/>
</dbReference>
<evidence type="ECO:0000256" key="3">
    <source>
        <dbReference type="ARBA" id="ARBA00022729"/>
    </source>
</evidence>
<name>A0A9P0PKB4_ACAOB</name>
<dbReference type="InterPro" id="IPR036056">
    <property type="entry name" value="Fibrinogen-like_C"/>
</dbReference>
<dbReference type="Pfam" id="PF00147">
    <property type="entry name" value="Fibrinogen_C"/>
    <property type="match status" value="1"/>
</dbReference>
<dbReference type="SMART" id="SM00186">
    <property type="entry name" value="FBG"/>
    <property type="match status" value="1"/>
</dbReference>
<keyword evidence="4" id="KW-0175">Coiled coil</keyword>
<dbReference type="PROSITE" id="PS00514">
    <property type="entry name" value="FIBRINOGEN_C_1"/>
    <property type="match status" value="1"/>
</dbReference>
<keyword evidence="3 8" id="KW-0732">Signal</keyword>
<dbReference type="PANTHER" id="PTHR47221">
    <property type="entry name" value="FIBRINOGEN ALPHA CHAIN"/>
    <property type="match status" value="1"/>
</dbReference>
<dbReference type="OrthoDB" id="6350391at2759"/>
<evidence type="ECO:0000256" key="7">
    <source>
        <dbReference type="ARBA" id="ARBA00053344"/>
    </source>
</evidence>
<comment type="caution">
    <text evidence="10">The sequence shown here is derived from an EMBL/GenBank/DDBJ whole genome shotgun (WGS) entry which is preliminary data.</text>
</comment>
<keyword evidence="5" id="KW-1015">Disulfide bond</keyword>
<keyword evidence="2" id="KW-0964">Secreted</keyword>
<dbReference type="AlphaFoldDB" id="A0A9P0PKB4"/>
<dbReference type="GO" id="GO:0005576">
    <property type="term" value="C:extracellular region"/>
    <property type="evidence" value="ECO:0007669"/>
    <property type="project" value="UniProtKB-SubCell"/>
</dbReference>
<evidence type="ECO:0000256" key="2">
    <source>
        <dbReference type="ARBA" id="ARBA00022525"/>
    </source>
</evidence>
<reference evidence="10" key="1">
    <citation type="submission" date="2022-03" db="EMBL/GenBank/DDBJ databases">
        <authorList>
            <person name="Sayadi A."/>
        </authorList>
    </citation>
    <scope>NUCLEOTIDE SEQUENCE</scope>
</reference>
<dbReference type="InterPro" id="IPR014716">
    <property type="entry name" value="Fibrinogen_a/b/g_C_1"/>
</dbReference>
<evidence type="ECO:0000313" key="11">
    <source>
        <dbReference type="Proteomes" id="UP001152888"/>
    </source>
</evidence>
<gene>
    <name evidence="10" type="ORF">ACAOBT_LOCUS17838</name>
</gene>
<comment type="subcellular location">
    <subcellularLocation>
        <location evidence="1">Secreted</location>
    </subcellularLocation>
</comment>
<evidence type="ECO:0000256" key="4">
    <source>
        <dbReference type="ARBA" id="ARBA00023054"/>
    </source>
</evidence>
<dbReference type="PROSITE" id="PS51406">
    <property type="entry name" value="FIBRINOGEN_C_2"/>
    <property type="match status" value="1"/>
</dbReference>
<dbReference type="NCBIfam" id="NF040941">
    <property type="entry name" value="GGGWT_bact"/>
    <property type="match status" value="1"/>
</dbReference>
<proteinExistence type="predicted"/>
<dbReference type="GO" id="GO:0030246">
    <property type="term" value="F:carbohydrate binding"/>
    <property type="evidence" value="ECO:0007669"/>
    <property type="project" value="UniProtKB-ARBA"/>
</dbReference>
<evidence type="ECO:0000259" key="9">
    <source>
        <dbReference type="PROSITE" id="PS51406"/>
    </source>
</evidence>
<dbReference type="InterPro" id="IPR002181">
    <property type="entry name" value="Fibrinogen_a/b/g_C_dom"/>
</dbReference>
<dbReference type="CDD" id="cd00087">
    <property type="entry name" value="FReD"/>
    <property type="match status" value="1"/>
</dbReference>
<accession>A0A9P0PKB4</accession>
<feature type="chain" id="PRO_5040422084" description="Fibrinogen C-terminal domain-containing protein" evidence="8">
    <location>
        <begin position="24"/>
        <end position="448"/>
    </location>
</feature>
<dbReference type="InterPro" id="IPR037579">
    <property type="entry name" value="FIB_ANG-like"/>
</dbReference>
<dbReference type="EMBL" id="CAKOFQ010007018">
    <property type="protein sequence ID" value="CAH1987422.1"/>
    <property type="molecule type" value="Genomic_DNA"/>
</dbReference>
<dbReference type="InterPro" id="IPR020837">
    <property type="entry name" value="Fibrinogen_CS"/>
</dbReference>
<organism evidence="10 11">
    <name type="scientific">Acanthoscelides obtectus</name>
    <name type="common">Bean weevil</name>
    <name type="synonym">Bruchus obtectus</name>
    <dbReference type="NCBI Taxonomy" id="200917"/>
    <lineage>
        <taxon>Eukaryota</taxon>
        <taxon>Metazoa</taxon>
        <taxon>Ecdysozoa</taxon>
        <taxon>Arthropoda</taxon>
        <taxon>Hexapoda</taxon>
        <taxon>Insecta</taxon>
        <taxon>Pterygota</taxon>
        <taxon>Neoptera</taxon>
        <taxon>Endopterygota</taxon>
        <taxon>Coleoptera</taxon>
        <taxon>Polyphaga</taxon>
        <taxon>Cucujiformia</taxon>
        <taxon>Chrysomeloidea</taxon>
        <taxon>Chrysomelidae</taxon>
        <taxon>Bruchinae</taxon>
        <taxon>Bruchini</taxon>
        <taxon>Acanthoscelides</taxon>
    </lineage>
</organism>
<evidence type="ECO:0000256" key="1">
    <source>
        <dbReference type="ARBA" id="ARBA00004613"/>
    </source>
</evidence>
<dbReference type="Proteomes" id="UP001152888">
    <property type="component" value="Unassembled WGS sequence"/>
</dbReference>
<evidence type="ECO:0000256" key="6">
    <source>
        <dbReference type="ARBA" id="ARBA00023180"/>
    </source>
</evidence>